<accession>A0A521E5P1</accession>
<dbReference type="InterPro" id="IPR003594">
    <property type="entry name" value="HATPase_dom"/>
</dbReference>
<reference evidence="4 5" key="1">
    <citation type="submission" date="2017-05" db="EMBL/GenBank/DDBJ databases">
        <authorList>
            <person name="Varghese N."/>
            <person name="Submissions S."/>
        </authorList>
    </citation>
    <scope>NUCLEOTIDE SEQUENCE [LARGE SCALE GENOMIC DNA]</scope>
    <source>
        <strain evidence="4 5">DSM 21985</strain>
    </source>
</reference>
<feature type="transmembrane region" description="Helical" evidence="1">
    <location>
        <begin position="121"/>
        <end position="141"/>
    </location>
</feature>
<evidence type="ECO:0000259" key="3">
    <source>
        <dbReference type="Pfam" id="PF06580"/>
    </source>
</evidence>
<dbReference type="InterPro" id="IPR010559">
    <property type="entry name" value="Sig_transdc_His_kin_internal"/>
</dbReference>
<keyword evidence="1" id="KW-0472">Membrane</keyword>
<dbReference type="GO" id="GO:0016020">
    <property type="term" value="C:membrane"/>
    <property type="evidence" value="ECO:0007669"/>
    <property type="project" value="InterPro"/>
</dbReference>
<dbReference type="RefSeq" id="WP_185957286.1">
    <property type="nucleotide sequence ID" value="NZ_FXTP01000010.1"/>
</dbReference>
<sequence length="356" mass="40393">MQTAAISEKPQVTKKGLLLTAFFWAVFTLLSAGLLTYSNQVPFIYSLLGTMLNTSIMLLYMVCVWFLLVRKLHESSWLVKLLLHGVTSILFTVAWYYSYLFMFDLIFGLQYLGSEFQDNQAWIMFSTFIEYVVVFAVIHVIESLKTVNRKDQQAAELKELSRKQEIATLKAQINPHFLFNTLNSINASVTAQPHQAREMITRLSDMLRYSLDSFDKSQVPLSEEITFIKTYLELEKTRLGDRLKVAFNIDDTVKQFSIPPMICQPLVENAVKHGIAPLEEGGEIHIIIKEKEDAVYFTVADTGKGLQKDAVPKDHAGIGLKNTNEMLVKRFGPEASLKIEPNHPKGTKVSFKIPTS</sequence>
<dbReference type="GO" id="GO:0000155">
    <property type="term" value="F:phosphorelay sensor kinase activity"/>
    <property type="evidence" value="ECO:0007669"/>
    <property type="project" value="InterPro"/>
</dbReference>
<keyword evidence="4" id="KW-0808">Transferase</keyword>
<evidence type="ECO:0000259" key="2">
    <source>
        <dbReference type="Pfam" id="PF02518"/>
    </source>
</evidence>
<evidence type="ECO:0000256" key="1">
    <source>
        <dbReference type="SAM" id="Phobius"/>
    </source>
</evidence>
<dbReference type="Proteomes" id="UP000317557">
    <property type="component" value="Unassembled WGS sequence"/>
</dbReference>
<gene>
    <name evidence="4" type="ORF">SAMN06265219_110177</name>
</gene>
<name>A0A521E5P1_9BACT</name>
<dbReference type="InterPro" id="IPR036890">
    <property type="entry name" value="HATPase_C_sf"/>
</dbReference>
<protein>
    <submittedName>
        <fullName evidence="4">Histidine kinase-, DNA gyrase B-, and HSP90-like ATPase</fullName>
    </submittedName>
</protein>
<keyword evidence="5" id="KW-1185">Reference proteome</keyword>
<evidence type="ECO:0000313" key="5">
    <source>
        <dbReference type="Proteomes" id="UP000317557"/>
    </source>
</evidence>
<dbReference type="AlphaFoldDB" id="A0A521E5P1"/>
<dbReference type="PANTHER" id="PTHR34220:SF7">
    <property type="entry name" value="SENSOR HISTIDINE KINASE YPDA"/>
    <property type="match status" value="1"/>
</dbReference>
<keyword evidence="4" id="KW-0418">Kinase</keyword>
<keyword evidence="1" id="KW-1133">Transmembrane helix</keyword>
<feature type="transmembrane region" description="Helical" evidence="1">
    <location>
        <begin position="43"/>
        <end position="69"/>
    </location>
</feature>
<feature type="transmembrane region" description="Helical" evidence="1">
    <location>
        <begin position="16"/>
        <end position="37"/>
    </location>
</feature>
<feature type="domain" description="Histidine kinase/HSP90-like ATPase" evidence="2">
    <location>
        <begin position="262"/>
        <end position="355"/>
    </location>
</feature>
<dbReference type="Gene3D" id="3.30.565.10">
    <property type="entry name" value="Histidine kinase-like ATPase, C-terminal domain"/>
    <property type="match status" value="1"/>
</dbReference>
<feature type="domain" description="Signal transduction histidine kinase internal region" evidence="3">
    <location>
        <begin position="165"/>
        <end position="243"/>
    </location>
</feature>
<dbReference type="PANTHER" id="PTHR34220">
    <property type="entry name" value="SENSOR HISTIDINE KINASE YPDA"/>
    <property type="match status" value="1"/>
</dbReference>
<keyword evidence="1" id="KW-0812">Transmembrane</keyword>
<dbReference type="EMBL" id="FXTP01000010">
    <property type="protein sequence ID" value="SMO79182.1"/>
    <property type="molecule type" value="Genomic_DNA"/>
</dbReference>
<organism evidence="4 5">
    <name type="scientific">Gracilimonas mengyeensis</name>
    <dbReference type="NCBI Taxonomy" id="1302730"/>
    <lineage>
        <taxon>Bacteria</taxon>
        <taxon>Pseudomonadati</taxon>
        <taxon>Balneolota</taxon>
        <taxon>Balneolia</taxon>
        <taxon>Balneolales</taxon>
        <taxon>Balneolaceae</taxon>
        <taxon>Gracilimonas</taxon>
    </lineage>
</organism>
<dbReference type="Pfam" id="PF06580">
    <property type="entry name" value="His_kinase"/>
    <property type="match status" value="1"/>
</dbReference>
<feature type="transmembrane region" description="Helical" evidence="1">
    <location>
        <begin position="81"/>
        <end position="101"/>
    </location>
</feature>
<proteinExistence type="predicted"/>
<dbReference type="InterPro" id="IPR050640">
    <property type="entry name" value="Bact_2-comp_sensor_kinase"/>
</dbReference>
<dbReference type="Pfam" id="PF02518">
    <property type="entry name" value="HATPase_c"/>
    <property type="match status" value="1"/>
</dbReference>
<evidence type="ECO:0000313" key="4">
    <source>
        <dbReference type="EMBL" id="SMO79182.1"/>
    </source>
</evidence>
<dbReference type="SUPFAM" id="SSF55874">
    <property type="entry name" value="ATPase domain of HSP90 chaperone/DNA topoisomerase II/histidine kinase"/>
    <property type="match status" value="1"/>
</dbReference>